<evidence type="ECO:0000313" key="1">
    <source>
        <dbReference type="EMBL" id="BAH55525.1"/>
    </source>
</evidence>
<gene>
    <name evidence="1" type="ordered locus">ROP_pROB01-00260</name>
</gene>
<dbReference type="Proteomes" id="UP000002212">
    <property type="component" value="Plasmid pROB01"/>
</dbReference>
<organism evidence="1 2">
    <name type="scientific">Rhodococcus opacus (strain B4)</name>
    <dbReference type="NCBI Taxonomy" id="632772"/>
    <lineage>
        <taxon>Bacteria</taxon>
        <taxon>Bacillati</taxon>
        <taxon>Actinomycetota</taxon>
        <taxon>Actinomycetes</taxon>
        <taxon>Mycobacteriales</taxon>
        <taxon>Nocardiaceae</taxon>
        <taxon>Rhodococcus</taxon>
    </lineage>
</organism>
<proteinExistence type="predicted"/>
<keyword evidence="1" id="KW-0614">Plasmid</keyword>
<reference evidence="1 2" key="1">
    <citation type="submission" date="2009-03" db="EMBL/GenBank/DDBJ databases">
        <title>Comparison of the complete genome sequences of Rhodococcus erythropolis PR4 and Rhodococcus opacus B4.</title>
        <authorList>
            <person name="Takarada H."/>
            <person name="Sekine M."/>
            <person name="Hosoyama A."/>
            <person name="Yamada R."/>
            <person name="Fujisawa T."/>
            <person name="Omata S."/>
            <person name="Shimizu A."/>
            <person name="Tsukatani N."/>
            <person name="Tanikawa S."/>
            <person name="Fujita N."/>
            <person name="Harayama S."/>
        </authorList>
    </citation>
    <scope>NUCLEOTIDE SEQUENCE [LARGE SCALE GENOMIC DNA]</scope>
    <source>
        <strain evidence="1 2">B4</strain>
        <plasmid evidence="1 2">pROB01</plasmid>
    </source>
</reference>
<name>C1BBU3_RHOOB</name>
<dbReference type="EMBL" id="AP011116">
    <property type="protein sequence ID" value="BAH55525.1"/>
    <property type="molecule type" value="Genomic_DNA"/>
</dbReference>
<sequence>MSKKDGPVPRPIKRVEWHLVFATRDAAKGWTDLLATARNATVDAWDTLTREPIVETSRLYQLKGDYAYGTYQGRTYARYQYKVTDGGRIWFFVDPAPKGAKNAGRVLLERCEPGHPKETE</sequence>
<accession>C1BBU3</accession>
<dbReference type="KEGG" id="rop:ROP_pROB01-00260"/>
<dbReference type="AlphaFoldDB" id="C1BBU3"/>
<protein>
    <submittedName>
        <fullName evidence="1">Uncharacterized protein</fullName>
    </submittedName>
</protein>
<dbReference type="RefSeq" id="WP_012686751.1">
    <property type="nucleotide sequence ID" value="NC_012520.1"/>
</dbReference>
<geneLocation type="plasmid" evidence="1 2">
    <name>pROB01</name>
</geneLocation>
<dbReference type="PATRIC" id="fig|632772.20.peg.7722"/>
<dbReference type="HOGENOM" id="CLU_166919_1_0_11"/>
<evidence type="ECO:0000313" key="2">
    <source>
        <dbReference type="Proteomes" id="UP000002212"/>
    </source>
</evidence>